<dbReference type="STRING" id="1000565.METUNv1_03009"/>
<dbReference type="InterPro" id="IPR025110">
    <property type="entry name" value="AMP-bd_C"/>
</dbReference>
<protein>
    <submittedName>
        <fullName evidence="3">4-coumarate-CoA ligase</fullName>
    </submittedName>
</protein>
<sequence length="405" mass="43335">MNAPWHACGAALRRVLNDLVLDEVGRLRPGATPLPPPLWPDDTALGAHGLGLDSLERYTVAAAIAEMLDLHASTVLDDLPAAEQFGQWCALAGRGLAEAGTHLTFRTSGSTGSPKRCRHALAALETEADGLAACIGPRRRVLVAVPVHHIYGFIFGVLLPPRLGADAVLDVRRRPPQALQAQLEPGDLLVSHPAHWALVDRFCSALPADVVGVTSTAPCPDPLADALVERGLSRLLQIYGSSETAGVGWRDRAGASYTLMPHWQRTDGAAPPVRAAAEGDVQPADLQDVLEWLPDGRFTVCGRRDEAVQVGGVNVFPGRVRTVILAHPGVEDCAVRRMAASEGERLKAFVVPRTGVDTAALLPALEAWTKERLSAPECPRAWSFGPQLPTDDRGKLRDWPIFPPA</sequence>
<dbReference type="RefSeq" id="WP_008063118.1">
    <property type="nucleotide sequence ID" value="NZ_AFHG01000053.1"/>
</dbReference>
<dbReference type="PANTHER" id="PTHR43767:SF1">
    <property type="entry name" value="NONRIBOSOMAL PEPTIDE SYNTHASE PES1 (EUROFUNG)-RELATED"/>
    <property type="match status" value="1"/>
</dbReference>
<evidence type="ECO:0000313" key="4">
    <source>
        <dbReference type="Proteomes" id="UP000005019"/>
    </source>
</evidence>
<dbReference type="SUPFAM" id="SSF56801">
    <property type="entry name" value="Acetyl-CoA synthetase-like"/>
    <property type="match status" value="1"/>
</dbReference>
<dbReference type="InterPro" id="IPR045851">
    <property type="entry name" value="AMP-bd_C_sf"/>
</dbReference>
<dbReference type="InterPro" id="IPR000873">
    <property type="entry name" value="AMP-dep_synth/lig_dom"/>
</dbReference>
<dbReference type="Gene3D" id="3.30.300.30">
    <property type="match status" value="1"/>
</dbReference>
<name>F5RFD5_METUF</name>
<dbReference type="Pfam" id="PF00501">
    <property type="entry name" value="AMP-binding"/>
    <property type="match status" value="1"/>
</dbReference>
<keyword evidence="3" id="KW-0436">Ligase</keyword>
<keyword evidence="4" id="KW-1185">Reference proteome</keyword>
<dbReference type="AlphaFoldDB" id="F5RFD5"/>
<organism evidence="3 4">
    <name type="scientific">Methyloversatilis universalis (strain ATCC BAA-1314 / DSM 25237 / JCM 13912 / CCUG 52030 / FAM5)</name>
    <dbReference type="NCBI Taxonomy" id="1000565"/>
    <lineage>
        <taxon>Bacteria</taxon>
        <taxon>Pseudomonadati</taxon>
        <taxon>Pseudomonadota</taxon>
        <taxon>Betaproteobacteria</taxon>
        <taxon>Nitrosomonadales</taxon>
        <taxon>Sterolibacteriaceae</taxon>
        <taxon>Methyloversatilis</taxon>
    </lineage>
</organism>
<dbReference type="Gene3D" id="3.40.50.12780">
    <property type="entry name" value="N-terminal domain of ligase-like"/>
    <property type="match status" value="1"/>
</dbReference>
<proteinExistence type="predicted"/>
<evidence type="ECO:0000259" key="2">
    <source>
        <dbReference type="Pfam" id="PF13193"/>
    </source>
</evidence>
<dbReference type="InterPro" id="IPR050237">
    <property type="entry name" value="ATP-dep_AMP-bd_enzyme"/>
</dbReference>
<evidence type="ECO:0000259" key="1">
    <source>
        <dbReference type="Pfam" id="PF00501"/>
    </source>
</evidence>
<dbReference type="eggNOG" id="COG0318">
    <property type="taxonomic scope" value="Bacteria"/>
</dbReference>
<dbReference type="Pfam" id="PF13193">
    <property type="entry name" value="AMP-binding_C"/>
    <property type="match status" value="1"/>
</dbReference>
<dbReference type="PANTHER" id="PTHR43767">
    <property type="entry name" value="LONG-CHAIN-FATTY-ACID--COA LIGASE"/>
    <property type="match status" value="1"/>
</dbReference>
<dbReference type="EMBL" id="AFHG01000053">
    <property type="protein sequence ID" value="EGK70787.1"/>
    <property type="molecule type" value="Genomic_DNA"/>
</dbReference>
<comment type="caution">
    <text evidence="3">The sequence shown here is derived from an EMBL/GenBank/DDBJ whole genome shotgun (WGS) entry which is preliminary data.</text>
</comment>
<feature type="domain" description="AMP-dependent synthetase/ligase" evidence="1">
    <location>
        <begin position="107"/>
        <end position="250"/>
    </location>
</feature>
<dbReference type="GO" id="GO:0016878">
    <property type="term" value="F:acid-thiol ligase activity"/>
    <property type="evidence" value="ECO:0007669"/>
    <property type="project" value="UniProtKB-ARBA"/>
</dbReference>
<dbReference type="Proteomes" id="UP000005019">
    <property type="component" value="Unassembled WGS sequence"/>
</dbReference>
<accession>F5RFD5</accession>
<feature type="domain" description="AMP-binding enzyme C-terminal" evidence="2">
    <location>
        <begin position="323"/>
        <end position="395"/>
    </location>
</feature>
<evidence type="ECO:0000313" key="3">
    <source>
        <dbReference type="EMBL" id="EGK70787.1"/>
    </source>
</evidence>
<dbReference type="OrthoDB" id="9787658at2"/>
<reference evidence="3 4" key="1">
    <citation type="journal article" date="2011" name="J. Bacteriol.">
        <title>Genome sequence of Methyloversatilis universalis FAM5T, a methylotrophic representative of the order Rhodocyclales.</title>
        <authorList>
            <person name="Kittichotirat W."/>
            <person name="Good N.M."/>
            <person name="Hall R."/>
            <person name="Bringel F."/>
            <person name="Lajus A."/>
            <person name="Medigue C."/>
            <person name="Smalley N.E."/>
            <person name="Beck D."/>
            <person name="Bumgarner R."/>
            <person name="Vuilleumier S."/>
            <person name="Kalyuzhnaya M.G."/>
        </authorList>
    </citation>
    <scope>NUCLEOTIDE SEQUENCE [LARGE SCALE GENOMIC DNA]</scope>
    <source>
        <strain evidence="4">ATCC BAA-1314 / JCM 13912 / FAM5</strain>
    </source>
</reference>
<dbReference type="InterPro" id="IPR042099">
    <property type="entry name" value="ANL_N_sf"/>
</dbReference>
<gene>
    <name evidence="3" type="ORF">METUNv1_03009</name>
</gene>